<evidence type="ECO:0000259" key="1">
    <source>
        <dbReference type="Pfam" id="PF00561"/>
    </source>
</evidence>
<dbReference type="GO" id="GO:0016787">
    <property type="term" value="F:hydrolase activity"/>
    <property type="evidence" value="ECO:0007669"/>
    <property type="project" value="UniProtKB-KW"/>
</dbReference>
<evidence type="ECO:0000313" key="2">
    <source>
        <dbReference type="EMBL" id="RTR38951.1"/>
    </source>
</evidence>
<protein>
    <submittedName>
        <fullName evidence="2">Alpha/beta hydrolase</fullName>
    </submittedName>
</protein>
<feature type="domain" description="AB hydrolase-1" evidence="1">
    <location>
        <begin position="20"/>
        <end position="108"/>
    </location>
</feature>
<dbReference type="Pfam" id="PF00561">
    <property type="entry name" value="Abhydrolase_1"/>
    <property type="match status" value="1"/>
</dbReference>
<dbReference type="InterPro" id="IPR050266">
    <property type="entry name" value="AB_hydrolase_sf"/>
</dbReference>
<accession>A0A431WTP1</accession>
<dbReference type="OrthoDB" id="5290302at2"/>
<name>A0A431WTP1_9GAMM</name>
<dbReference type="Gene3D" id="3.40.50.1820">
    <property type="entry name" value="alpha/beta hydrolase"/>
    <property type="match status" value="1"/>
</dbReference>
<gene>
    <name evidence="2" type="ORF">EKG38_11135</name>
</gene>
<reference evidence="2 3" key="1">
    <citation type="submission" date="2018-12" db="EMBL/GenBank/DDBJ databases">
        <authorList>
            <person name="Yu L."/>
        </authorList>
    </citation>
    <scope>NUCLEOTIDE SEQUENCE [LARGE SCALE GENOMIC DNA]</scope>
    <source>
        <strain evidence="2 3">HAW-EB2</strain>
    </source>
</reference>
<dbReference type="InterPro" id="IPR029058">
    <property type="entry name" value="AB_hydrolase_fold"/>
</dbReference>
<dbReference type="AlphaFoldDB" id="A0A431WTP1"/>
<organism evidence="2 3">
    <name type="scientific">Shewanella canadensis</name>
    <dbReference type="NCBI Taxonomy" id="271096"/>
    <lineage>
        <taxon>Bacteria</taxon>
        <taxon>Pseudomonadati</taxon>
        <taxon>Pseudomonadota</taxon>
        <taxon>Gammaproteobacteria</taxon>
        <taxon>Alteromonadales</taxon>
        <taxon>Shewanellaceae</taxon>
        <taxon>Shewanella</taxon>
    </lineage>
</organism>
<dbReference type="EMBL" id="RXNU01000005">
    <property type="protein sequence ID" value="RTR38951.1"/>
    <property type="molecule type" value="Genomic_DNA"/>
</dbReference>
<keyword evidence="3" id="KW-1185">Reference proteome</keyword>
<evidence type="ECO:0000313" key="3">
    <source>
        <dbReference type="Proteomes" id="UP000267448"/>
    </source>
</evidence>
<dbReference type="SUPFAM" id="SSF53474">
    <property type="entry name" value="alpha/beta-Hydrolases"/>
    <property type="match status" value="1"/>
</dbReference>
<sequence length="248" mass="28237">MKKSISFVLIRGLFREQRHWGEFPALLSKAFSDSDVICVDIPGSGRRNMELSPVSIESMVDKIREDLDARAPVNIIAISMGGMIGLRWAAMYPDEINSVICINTSAKNYSGFHHRLSPENYFKIIKAVFSNVERREKAIYSLVSNRRENTKVIDDWVSYAEENPISKINFFRQLLAAFRFDITRPVSCRLLFISSLNDNLVSHNATKAIAERWHEPLLVNTVAGHDIPLDDPQWLCDKVESFLTLSSC</sequence>
<proteinExistence type="predicted"/>
<comment type="caution">
    <text evidence="2">The sequence shown here is derived from an EMBL/GenBank/DDBJ whole genome shotgun (WGS) entry which is preliminary data.</text>
</comment>
<dbReference type="PANTHER" id="PTHR43798">
    <property type="entry name" value="MONOACYLGLYCEROL LIPASE"/>
    <property type="match status" value="1"/>
</dbReference>
<dbReference type="InterPro" id="IPR000073">
    <property type="entry name" value="AB_hydrolase_1"/>
</dbReference>
<keyword evidence="2" id="KW-0378">Hydrolase</keyword>
<dbReference type="Proteomes" id="UP000267448">
    <property type="component" value="Unassembled WGS sequence"/>
</dbReference>